<reference evidence="1" key="1">
    <citation type="submission" date="2017-02" db="UniProtKB">
        <authorList>
            <consortium name="WormBaseParasite"/>
        </authorList>
    </citation>
    <scope>IDENTIFICATION</scope>
</reference>
<proteinExistence type="predicted"/>
<protein>
    <submittedName>
        <fullName evidence="1">Pecanex-like protein</fullName>
    </submittedName>
</protein>
<organism evidence="1">
    <name type="scientific">Brugia timori</name>
    <dbReference type="NCBI Taxonomy" id="42155"/>
    <lineage>
        <taxon>Eukaryota</taxon>
        <taxon>Metazoa</taxon>
        <taxon>Ecdysozoa</taxon>
        <taxon>Nematoda</taxon>
        <taxon>Chromadorea</taxon>
        <taxon>Rhabditida</taxon>
        <taxon>Spirurina</taxon>
        <taxon>Spiruromorpha</taxon>
        <taxon>Filarioidea</taxon>
        <taxon>Onchocercidae</taxon>
        <taxon>Brugia</taxon>
    </lineage>
</organism>
<dbReference type="WBParaSite" id="BTMF_0000351601-mRNA-1">
    <property type="protein sequence ID" value="BTMF_0000351601-mRNA-1"/>
    <property type="gene ID" value="BTMF_0000351601"/>
</dbReference>
<name>A0A0R3QAZ4_9BILA</name>
<sequence length="59" mass="6573">LRLTGVPHNAVVLARVSASVWVEAHVIYETARGQCRYNCMTEIIVVLLDKADEFDLATN</sequence>
<evidence type="ECO:0000313" key="1">
    <source>
        <dbReference type="WBParaSite" id="BTMF_0000351601-mRNA-1"/>
    </source>
</evidence>
<accession>A0A0R3QAZ4</accession>
<dbReference type="AlphaFoldDB" id="A0A0R3QAZ4"/>